<evidence type="ECO:0008006" key="3">
    <source>
        <dbReference type="Google" id="ProtNLM"/>
    </source>
</evidence>
<protein>
    <recommendedName>
        <fullName evidence="3">DUF4258 domain-containing protein</fullName>
    </recommendedName>
</protein>
<keyword evidence="2" id="KW-1185">Reference proteome</keyword>
<dbReference type="RefSeq" id="WP_263817739.1">
    <property type="nucleotide sequence ID" value="NZ_JAOXHJ010000001.1"/>
</dbReference>
<accession>A0ABT3BNU4</accession>
<dbReference type="Proteomes" id="UP001207252">
    <property type="component" value="Unassembled WGS sequence"/>
</dbReference>
<reference evidence="1 2" key="1">
    <citation type="journal article" date="2020" name="Int. J. Syst. Evol. Microbiol.">
        <title>Ureaplasma miroungigenitalium sp. nov. isolated from northern elephant seals (Mirounga angustirostris) and Ureaplasma zalophigenitalium sp. nov. isolated from California sea lions (Zalophus californianus).</title>
        <authorList>
            <person name="Volokhov D.V."/>
            <person name="Gulland F.M."/>
            <person name="Gao Y."/>
            <person name="Chizhikov V.E."/>
        </authorList>
    </citation>
    <scope>NUCLEOTIDE SEQUENCE [LARGE SCALE GENOMIC DNA]</scope>
    <source>
        <strain evidence="1 2">CSL7644-GEN</strain>
    </source>
</reference>
<gene>
    <name evidence="1" type="ORF">OF365_00945</name>
</gene>
<organism evidence="1 2">
    <name type="scientific">Ureaplasma zalophigenitalium</name>
    <dbReference type="NCBI Taxonomy" id="907723"/>
    <lineage>
        <taxon>Bacteria</taxon>
        <taxon>Bacillati</taxon>
        <taxon>Mycoplasmatota</taxon>
        <taxon>Mycoplasmoidales</taxon>
        <taxon>Mycoplasmoidaceae</taxon>
        <taxon>Ureaplasma</taxon>
    </lineage>
</organism>
<dbReference type="EMBL" id="JAOXHJ010000001">
    <property type="protein sequence ID" value="MCV3753938.1"/>
    <property type="molecule type" value="Genomic_DNA"/>
</dbReference>
<proteinExistence type="predicted"/>
<sequence length="99" mass="11535">MKRNVTKKFVVTDHALKRIRERHPKFKHNPNTSSLIISAEINASLTNIRPSRSMQNTNHLFFIDPLNPAYQYLVTENSQGYLIITYTAHNHRKKGIYGK</sequence>
<evidence type="ECO:0000313" key="2">
    <source>
        <dbReference type="Proteomes" id="UP001207252"/>
    </source>
</evidence>
<evidence type="ECO:0000313" key="1">
    <source>
        <dbReference type="EMBL" id="MCV3753938.1"/>
    </source>
</evidence>
<comment type="caution">
    <text evidence="1">The sequence shown here is derived from an EMBL/GenBank/DDBJ whole genome shotgun (WGS) entry which is preliminary data.</text>
</comment>
<name>A0ABT3BNU4_9BACT</name>